<dbReference type="STRING" id="498257.G2WXF5"/>
<feature type="binding site" evidence="5">
    <location>
        <position position="377"/>
    </location>
    <ligand>
        <name>Fe cation</name>
        <dbReference type="ChEBI" id="CHEBI:24875"/>
        <note>catalytic</note>
    </ligand>
</feature>
<evidence type="ECO:0000256" key="1">
    <source>
        <dbReference type="ARBA" id="ARBA00006787"/>
    </source>
</evidence>
<dbReference type="GeneID" id="20704397"/>
<reference evidence="6 7" key="1">
    <citation type="submission" date="2008-03" db="EMBL/GenBank/DDBJ databases">
        <title>The Genome Sequence of Verticillium dahliae VdLs.17.</title>
        <authorList>
            <consortium name="The Broad Institute Genome Sequencing Platform"/>
            <person name="Ma L.-J.J."/>
            <person name="Klosterman S.J."/>
            <person name="Subbarao K."/>
            <person name="Dobinson K."/>
            <person name="Veronese P."/>
            <person name="Kang S."/>
            <person name="Gold S.E."/>
            <person name="Young S."/>
            <person name="Jaffe D."/>
            <person name="Gnerre S."/>
            <person name="Berlin A."/>
            <person name="Heiman D."/>
            <person name="Hepburn T."/>
            <person name="Sykes S."/>
            <person name="Alvarado L."/>
            <person name="Kodira C.D."/>
            <person name="Lander E."/>
            <person name="Galagan J."/>
            <person name="Nusbaum C."/>
            <person name="Birren B."/>
        </authorList>
    </citation>
    <scope>NUCLEOTIDE SEQUENCE [LARGE SCALE GENOMIC DNA]</scope>
    <source>
        <strain evidence="7">VdLs.17 / ATCC MYA-4575 / FGSC 10137</strain>
    </source>
</reference>
<evidence type="ECO:0000313" key="6">
    <source>
        <dbReference type="EMBL" id="EGY21410.1"/>
    </source>
</evidence>
<dbReference type="Pfam" id="PF03055">
    <property type="entry name" value="RPE65"/>
    <property type="match status" value="1"/>
</dbReference>
<comment type="cofactor">
    <cofactor evidence="5">
        <name>Fe(2+)</name>
        <dbReference type="ChEBI" id="CHEBI:29033"/>
    </cofactor>
    <text evidence="5">Binds 1 Fe(2+) ion per subunit.</text>
</comment>
<dbReference type="RefSeq" id="XP_009651882.1">
    <property type="nucleotide sequence ID" value="XM_009653587.1"/>
</dbReference>
<dbReference type="PANTHER" id="PTHR10543">
    <property type="entry name" value="BETA-CAROTENE DIOXYGENASE"/>
    <property type="match status" value="1"/>
</dbReference>
<proteinExistence type="inferred from homology"/>
<accession>G2WXF5</accession>
<evidence type="ECO:0000256" key="4">
    <source>
        <dbReference type="ARBA" id="ARBA00023004"/>
    </source>
</evidence>
<comment type="similarity">
    <text evidence="1">Belongs to the carotenoid oxygenase family.</text>
</comment>
<keyword evidence="3" id="KW-0560">Oxidoreductase</keyword>
<keyword evidence="7" id="KW-1185">Reference proteome</keyword>
<gene>
    <name evidence="6" type="ORF">VDAG_02934</name>
</gene>
<dbReference type="OrthoDB" id="1069523at2759"/>
<feature type="binding site" evidence="5">
    <location>
        <position position="623"/>
    </location>
    <ligand>
        <name>Fe cation</name>
        <dbReference type="ChEBI" id="CHEBI:24875"/>
        <note>catalytic</note>
    </ligand>
</feature>
<name>G2WXF5_VERDV</name>
<dbReference type="KEGG" id="vda:VDAG_02934"/>
<sequence>MTTFFNPGDSVDRGAWKFATYLRNPMPRQAAIWLKLDLFVSWYLSGNFAPIQSSLPLTRCSYTGVIPPDLAGGQYVRNGGNPLANSDSERTAHWFDGDGMLSGVLFRSCNDGSIVPEFVNQYLETDVYRYTKRSKHLTRPVLPSIASLVNPASSLLHIVFEILRTVLLVVLSRFRSAGATIKKISVANTSVVFHDGRALATCESGPPLRFTLPSLETVGWFDGAKAENEIPTASSKGTFGGHGPLSWMREWTTAHPRVDPLTNELISYHSTFVAPYVRYSVIQPRHTKSLEARKAKPSPINRPIPGISSPKMMHDFGVSLAHTVILDLPLSLDPMNLLRGTPSVSYDSTARSRFGVFPRHNPDLIKWFETNPCIIFHTANCWEEPATLKRDAALHLLACRLTSPSMIFSAGNLPTPAVRPVPPEYAEEEQCRLYYLSFPLGDGGNHDAVIKHQWALSAIAFEFPTVAPAAAMRNARYVYGCTTGRDTYAAPLGKAAKIDYLAKMDVATLIARGEADPPREVTGCVDARTVREIMARDDPRDPIRLFGMPEGWFAQEPRFVPRVGARSEDDGFLLTYVFDEAQLDETGACRPDAVSELWVIDAKSMRDVVARVKLPQRVPYGLHGNWFGEEDISGQIPYEKVRRREGEKGQVGLLDKIRETCEDLVG</sequence>
<protein>
    <submittedName>
        <fullName evidence="6">Carotenoid cleavage dioxygenase</fullName>
    </submittedName>
</protein>
<dbReference type="AlphaFoldDB" id="G2WXF5"/>
<dbReference type="InParanoid" id="G2WXF5"/>
<evidence type="ECO:0000256" key="5">
    <source>
        <dbReference type="PIRSR" id="PIRSR604294-1"/>
    </source>
</evidence>
<keyword evidence="6" id="KW-0223">Dioxygenase</keyword>
<dbReference type="GO" id="GO:0010436">
    <property type="term" value="F:carotenoid dioxygenase activity"/>
    <property type="evidence" value="ECO:0007669"/>
    <property type="project" value="TreeGrafter"/>
</dbReference>
<evidence type="ECO:0000313" key="7">
    <source>
        <dbReference type="Proteomes" id="UP000001611"/>
    </source>
</evidence>
<evidence type="ECO:0000256" key="2">
    <source>
        <dbReference type="ARBA" id="ARBA00022723"/>
    </source>
</evidence>
<dbReference type="HOGENOM" id="CLU_016472_4_0_1"/>
<dbReference type="eggNOG" id="KOG1285">
    <property type="taxonomic scope" value="Eukaryota"/>
</dbReference>
<dbReference type="GO" id="GO:0016121">
    <property type="term" value="P:carotene catabolic process"/>
    <property type="evidence" value="ECO:0007669"/>
    <property type="project" value="TreeGrafter"/>
</dbReference>
<dbReference type="OMA" id="TVGWYNG"/>
<organism evidence="6 7">
    <name type="scientific">Verticillium dahliae (strain VdLs.17 / ATCC MYA-4575 / FGSC 10137)</name>
    <name type="common">Verticillium wilt</name>
    <dbReference type="NCBI Taxonomy" id="498257"/>
    <lineage>
        <taxon>Eukaryota</taxon>
        <taxon>Fungi</taxon>
        <taxon>Dikarya</taxon>
        <taxon>Ascomycota</taxon>
        <taxon>Pezizomycotina</taxon>
        <taxon>Sordariomycetes</taxon>
        <taxon>Hypocreomycetidae</taxon>
        <taxon>Glomerellales</taxon>
        <taxon>Plectosphaerellaceae</taxon>
        <taxon>Verticillium</taxon>
    </lineage>
</organism>
<dbReference type="PANTHER" id="PTHR10543:SF89">
    <property type="entry name" value="CAROTENOID 9,10(9',10')-CLEAVAGE DIOXYGENASE 1"/>
    <property type="match status" value="1"/>
</dbReference>
<evidence type="ECO:0000256" key="3">
    <source>
        <dbReference type="ARBA" id="ARBA00023002"/>
    </source>
</evidence>
<dbReference type="InterPro" id="IPR004294">
    <property type="entry name" value="Carotenoid_Oase"/>
</dbReference>
<feature type="binding site" evidence="5">
    <location>
        <position position="255"/>
    </location>
    <ligand>
        <name>Fe cation</name>
        <dbReference type="ChEBI" id="CHEBI:24875"/>
        <note>catalytic</note>
    </ligand>
</feature>
<feature type="binding site" evidence="5">
    <location>
        <position position="314"/>
    </location>
    <ligand>
        <name>Fe cation</name>
        <dbReference type="ChEBI" id="CHEBI:24875"/>
        <note>catalytic</note>
    </ligand>
</feature>
<keyword evidence="2 5" id="KW-0479">Metal-binding</keyword>
<dbReference type="EMBL" id="DS572698">
    <property type="protein sequence ID" value="EGY21410.1"/>
    <property type="molecule type" value="Genomic_DNA"/>
</dbReference>
<keyword evidence="4 5" id="KW-0408">Iron</keyword>
<dbReference type="GO" id="GO:0046872">
    <property type="term" value="F:metal ion binding"/>
    <property type="evidence" value="ECO:0007669"/>
    <property type="project" value="UniProtKB-KW"/>
</dbReference>
<dbReference type="Proteomes" id="UP000001611">
    <property type="component" value="Chromosome 3"/>
</dbReference>